<proteinExistence type="predicted"/>
<gene>
    <name evidence="1" type="ORF">FM996_18385</name>
</gene>
<organism evidence="1 2">
    <name type="scientific">Methylosinus sporium</name>
    <dbReference type="NCBI Taxonomy" id="428"/>
    <lineage>
        <taxon>Bacteria</taxon>
        <taxon>Pseudomonadati</taxon>
        <taxon>Pseudomonadota</taxon>
        <taxon>Alphaproteobacteria</taxon>
        <taxon>Hyphomicrobiales</taxon>
        <taxon>Methylocystaceae</taxon>
        <taxon>Methylosinus</taxon>
    </lineage>
</organism>
<dbReference type="EMBL" id="VJMF01000082">
    <property type="protein sequence ID" value="TRL28500.1"/>
    <property type="molecule type" value="Genomic_DNA"/>
</dbReference>
<accession>A0A549SFT5</accession>
<dbReference type="Proteomes" id="UP000316781">
    <property type="component" value="Unassembled WGS sequence"/>
</dbReference>
<evidence type="ECO:0008006" key="3">
    <source>
        <dbReference type="Google" id="ProtNLM"/>
    </source>
</evidence>
<evidence type="ECO:0000313" key="1">
    <source>
        <dbReference type="EMBL" id="TRL28500.1"/>
    </source>
</evidence>
<dbReference type="AlphaFoldDB" id="A0A549SFT5"/>
<comment type="caution">
    <text evidence="1">The sequence shown here is derived from an EMBL/GenBank/DDBJ whole genome shotgun (WGS) entry which is preliminary data.</text>
</comment>
<dbReference type="RefSeq" id="WP_142864227.1">
    <property type="nucleotide sequence ID" value="NZ_VJMF01000082.1"/>
</dbReference>
<dbReference type="Pfam" id="PF09669">
    <property type="entry name" value="Phage_pRha"/>
    <property type="match status" value="1"/>
</dbReference>
<dbReference type="NCBIfam" id="TIGR02681">
    <property type="entry name" value="phage_pRha"/>
    <property type="match status" value="1"/>
</dbReference>
<sequence length="322" mass="35217">MSHDQNLDAGAPAENLPVESLVSISDGAVLADSRQVADVFGKRHDNVLRDIDGLLQSSKLGDVQKQWFREISHPHPTVPGRAIRSFALTRDGFALLAFGFTGEDALVWKIKFIEAFNALETELGLQRVVGSEESESAPAEFLEHCRRRFKDIFSGDFISPDYLLKILFVGNIPYTGNKRFPLLAKESCEALGIGNKDAALRRLPALAKGFVTVDFGGGPTEREAITEAALYALAFDRRQLNTAWPAGPGGLFPYDIAAHSDAVALSYQIKTLESYFRSFRESVSPGAGLDEIPAFHNFERVISSAAQAADQQLTVGLPRRGH</sequence>
<evidence type="ECO:0000313" key="2">
    <source>
        <dbReference type="Proteomes" id="UP000316781"/>
    </source>
</evidence>
<dbReference type="InterPro" id="IPR014054">
    <property type="entry name" value="Phage_regulatory_Rha"/>
</dbReference>
<name>A0A549SFT5_METSR</name>
<protein>
    <recommendedName>
        <fullName evidence="3">Rha family transcriptional regulator</fullName>
    </recommendedName>
</protein>
<reference evidence="1 2" key="1">
    <citation type="submission" date="2019-07" db="EMBL/GenBank/DDBJ databases">
        <title>Ln-dependent methylotrophs.</title>
        <authorList>
            <person name="Tani A."/>
        </authorList>
    </citation>
    <scope>NUCLEOTIDE SEQUENCE [LARGE SCALE GENOMIC DNA]</scope>
    <source>
        <strain evidence="1 2">SM89A</strain>
    </source>
</reference>